<comment type="caution">
    <text evidence="7">The sequence shown here is derived from an EMBL/GenBank/DDBJ whole genome shotgun (WGS) entry which is preliminary data.</text>
</comment>
<feature type="transmembrane region" description="Helical" evidence="5">
    <location>
        <begin position="483"/>
        <end position="503"/>
    </location>
</feature>
<feature type="transmembrane region" description="Helical" evidence="5">
    <location>
        <begin position="338"/>
        <end position="357"/>
    </location>
</feature>
<evidence type="ECO:0000256" key="1">
    <source>
        <dbReference type="ARBA" id="ARBA00004141"/>
    </source>
</evidence>
<organism evidence="7 8">
    <name type="scientific">Paraherbaspirillum soli</name>
    <dbReference type="NCBI Taxonomy" id="631222"/>
    <lineage>
        <taxon>Bacteria</taxon>
        <taxon>Pseudomonadati</taxon>
        <taxon>Pseudomonadota</taxon>
        <taxon>Betaproteobacteria</taxon>
        <taxon>Burkholderiales</taxon>
        <taxon>Oxalobacteraceae</taxon>
        <taxon>Paraherbaspirillum</taxon>
    </lineage>
</organism>
<dbReference type="RefSeq" id="WP_378999366.1">
    <property type="nucleotide sequence ID" value="NZ_JBHSMT010000028.1"/>
</dbReference>
<feature type="transmembrane region" description="Helical" evidence="5">
    <location>
        <begin position="116"/>
        <end position="134"/>
    </location>
</feature>
<feature type="transmembrane region" description="Helical" evidence="5">
    <location>
        <begin position="20"/>
        <end position="43"/>
    </location>
</feature>
<sequence>MNTSNHDPSPPPHTFAEKCLILGAVCLAALAMPLSFTGPAVALRAIGHDLGGSPIALNWVTNAFMLSFGSSLMAAGTLADSYGRKRVFLIGVAMFGLCSLALACAPDIVWFDLLRAAQGAASAAALSGGMAALAQEFDGAARTRAFSLIGTTFGVGLAFGPILAGVLIRAFDWHAVLLTVTATSVLALLTGARCMRESRDPQASGVDWAGAISFTGALSLLTYGVLQAPENGWSDPLVIGLLLGAATLFAAFIAIERRASRPMLDLSLFRYPRFVGVQFLAAAPAYAYVVLLVLLPIRFIGIEGHSEFEAGRMMVALSAPMLVVPMLAAYLTRWCAPGAIAGSGLLICAAGLFWLGHCPPGQGAAIVLPMLTIGFGISLPWGLMDGLAVSVVPTERAGMATGIFNTTRVAGEGIALAVVGALLAALTRTRLEAVIGLPQADLGARLVSAAQRVATGDLGRAAAALPEVAASVLVQSYGDAFSTLLNVLSAVTVVSALVVFGFLMPGTAQRLAGNPAA</sequence>
<evidence type="ECO:0000256" key="2">
    <source>
        <dbReference type="ARBA" id="ARBA00022692"/>
    </source>
</evidence>
<dbReference type="Pfam" id="PF07690">
    <property type="entry name" value="MFS_1"/>
    <property type="match status" value="1"/>
</dbReference>
<evidence type="ECO:0000256" key="3">
    <source>
        <dbReference type="ARBA" id="ARBA00022989"/>
    </source>
</evidence>
<feature type="domain" description="Major facilitator superfamily (MFS) profile" evidence="6">
    <location>
        <begin position="21"/>
        <end position="507"/>
    </location>
</feature>
<dbReference type="Gene3D" id="1.20.1250.20">
    <property type="entry name" value="MFS general substrate transporter like domains"/>
    <property type="match status" value="2"/>
</dbReference>
<dbReference type="Proteomes" id="UP001596045">
    <property type="component" value="Unassembled WGS sequence"/>
</dbReference>
<dbReference type="CDD" id="cd17321">
    <property type="entry name" value="MFS_MMR_MDR_like"/>
    <property type="match status" value="1"/>
</dbReference>
<feature type="transmembrane region" description="Helical" evidence="5">
    <location>
        <begin position="174"/>
        <end position="194"/>
    </location>
</feature>
<evidence type="ECO:0000259" key="6">
    <source>
        <dbReference type="PROSITE" id="PS50850"/>
    </source>
</evidence>
<feature type="transmembrane region" description="Helical" evidence="5">
    <location>
        <begin position="409"/>
        <end position="427"/>
    </location>
</feature>
<dbReference type="SUPFAM" id="SSF103473">
    <property type="entry name" value="MFS general substrate transporter"/>
    <property type="match status" value="1"/>
</dbReference>
<feature type="transmembrane region" description="Helical" evidence="5">
    <location>
        <begin position="237"/>
        <end position="255"/>
    </location>
</feature>
<keyword evidence="4 5" id="KW-0472">Membrane</keyword>
<dbReference type="PANTHER" id="PTHR42718:SF49">
    <property type="entry name" value="EXPORT PROTEIN"/>
    <property type="match status" value="1"/>
</dbReference>
<evidence type="ECO:0000313" key="8">
    <source>
        <dbReference type="Proteomes" id="UP001596045"/>
    </source>
</evidence>
<evidence type="ECO:0000256" key="4">
    <source>
        <dbReference type="ARBA" id="ARBA00023136"/>
    </source>
</evidence>
<keyword evidence="3 5" id="KW-1133">Transmembrane helix</keyword>
<feature type="transmembrane region" description="Helical" evidence="5">
    <location>
        <begin position="363"/>
        <end position="388"/>
    </location>
</feature>
<dbReference type="PROSITE" id="PS00216">
    <property type="entry name" value="SUGAR_TRANSPORT_1"/>
    <property type="match status" value="1"/>
</dbReference>
<dbReference type="PROSITE" id="PS50850">
    <property type="entry name" value="MFS"/>
    <property type="match status" value="1"/>
</dbReference>
<evidence type="ECO:0000256" key="5">
    <source>
        <dbReference type="SAM" id="Phobius"/>
    </source>
</evidence>
<gene>
    <name evidence="7" type="ORF">ACFPM8_17545</name>
</gene>
<dbReference type="InterPro" id="IPR011701">
    <property type="entry name" value="MFS"/>
</dbReference>
<feature type="transmembrane region" description="Helical" evidence="5">
    <location>
        <begin position="313"/>
        <end position="331"/>
    </location>
</feature>
<keyword evidence="2 5" id="KW-0812">Transmembrane</keyword>
<reference evidence="8" key="1">
    <citation type="journal article" date="2019" name="Int. J. Syst. Evol. Microbiol.">
        <title>The Global Catalogue of Microorganisms (GCM) 10K type strain sequencing project: providing services to taxonomists for standard genome sequencing and annotation.</title>
        <authorList>
            <consortium name="The Broad Institute Genomics Platform"/>
            <consortium name="The Broad Institute Genome Sequencing Center for Infectious Disease"/>
            <person name="Wu L."/>
            <person name="Ma J."/>
        </authorList>
    </citation>
    <scope>NUCLEOTIDE SEQUENCE [LARGE SCALE GENOMIC DNA]</scope>
    <source>
        <strain evidence="8">JCM 17066</strain>
    </source>
</reference>
<dbReference type="InterPro" id="IPR005829">
    <property type="entry name" value="Sugar_transporter_CS"/>
</dbReference>
<feature type="transmembrane region" description="Helical" evidence="5">
    <location>
        <begin position="206"/>
        <end position="225"/>
    </location>
</feature>
<evidence type="ECO:0000313" key="7">
    <source>
        <dbReference type="EMBL" id="MFC5475769.1"/>
    </source>
</evidence>
<comment type="subcellular location">
    <subcellularLocation>
        <location evidence="1">Membrane</location>
        <topology evidence="1">Multi-pass membrane protein</topology>
    </subcellularLocation>
</comment>
<protein>
    <submittedName>
        <fullName evidence="7">MFS transporter</fullName>
    </submittedName>
</protein>
<keyword evidence="8" id="KW-1185">Reference proteome</keyword>
<feature type="transmembrane region" description="Helical" evidence="5">
    <location>
        <begin position="146"/>
        <end position="168"/>
    </location>
</feature>
<accession>A0ABW0MC12</accession>
<dbReference type="InterPro" id="IPR020846">
    <property type="entry name" value="MFS_dom"/>
</dbReference>
<dbReference type="PANTHER" id="PTHR42718">
    <property type="entry name" value="MAJOR FACILITATOR SUPERFAMILY MULTIDRUG TRANSPORTER MFSC"/>
    <property type="match status" value="1"/>
</dbReference>
<proteinExistence type="predicted"/>
<feature type="transmembrane region" description="Helical" evidence="5">
    <location>
        <begin position="55"/>
        <end position="75"/>
    </location>
</feature>
<name>A0ABW0MC12_9BURK</name>
<feature type="transmembrane region" description="Helical" evidence="5">
    <location>
        <begin position="275"/>
        <end position="301"/>
    </location>
</feature>
<dbReference type="InterPro" id="IPR036259">
    <property type="entry name" value="MFS_trans_sf"/>
</dbReference>
<dbReference type="EMBL" id="JBHSMT010000028">
    <property type="protein sequence ID" value="MFC5475769.1"/>
    <property type="molecule type" value="Genomic_DNA"/>
</dbReference>
<feature type="transmembrane region" description="Helical" evidence="5">
    <location>
        <begin position="87"/>
        <end position="110"/>
    </location>
</feature>